<evidence type="ECO:0000256" key="1">
    <source>
        <dbReference type="SAM" id="Phobius"/>
    </source>
</evidence>
<keyword evidence="1" id="KW-0812">Transmembrane</keyword>
<feature type="transmembrane region" description="Helical" evidence="1">
    <location>
        <begin position="12"/>
        <end position="35"/>
    </location>
</feature>
<dbReference type="AlphaFoldDB" id="A0A2K8P0D6"/>
<reference evidence="2 3" key="1">
    <citation type="submission" date="2017-11" db="EMBL/GenBank/DDBJ databases">
        <title>Genome sequence of Entomoplasma somnilux PYAN-1 (ATCC 49194).</title>
        <authorList>
            <person name="Lo W.-S."/>
            <person name="Gasparich G.E."/>
            <person name="Kuo C.-H."/>
        </authorList>
    </citation>
    <scope>NUCLEOTIDE SEQUENCE [LARGE SCALE GENOMIC DNA]</scope>
    <source>
        <strain evidence="2 3">PYAN-1</strain>
    </source>
</reference>
<dbReference type="Proteomes" id="UP000232230">
    <property type="component" value="Chromosome"/>
</dbReference>
<evidence type="ECO:0000313" key="3">
    <source>
        <dbReference type="Proteomes" id="UP000232230"/>
    </source>
</evidence>
<keyword evidence="1" id="KW-0472">Membrane</keyword>
<organism evidence="2 3">
    <name type="scientific">Williamsoniiplasma somnilux</name>
    <dbReference type="NCBI Taxonomy" id="215578"/>
    <lineage>
        <taxon>Bacteria</taxon>
        <taxon>Bacillati</taxon>
        <taxon>Mycoplasmatota</taxon>
        <taxon>Mollicutes</taxon>
        <taxon>Entomoplasmatales</taxon>
        <taxon>Williamsoniiplasma</taxon>
    </lineage>
</organism>
<dbReference type="RefSeq" id="WP_024863428.1">
    <property type="nucleotide sequence ID" value="NZ_CP024965.1"/>
</dbReference>
<gene>
    <name evidence="2" type="ORF">ESOMN_v1c05260</name>
</gene>
<feature type="transmembrane region" description="Helical" evidence="1">
    <location>
        <begin position="66"/>
        <end position="94"/>
    </location>
</feature>
<keyword evidence="1" id="KW-1133">Transmembrane helix</keyword>
<proteinExistence type="predicted"/>
<dbReference type="InterPro" id="IPR036259">
    <property type="entry name" value="MFS_trans_sf"/>
</dbReference>
<sequence>MSFWLLATLSIGGAWGMLAGGILCIVLAIAIIFLYKIKRKNKERNERSDFKETASRKRMRFQMFSFWSNYTYIFLIGVGFVAGIILTAVGVGALV</sequence>
<dbReference type="EMBL" id="CP024965">
    <property type="protein sequence ID" value="ATZ18908.1"/>
    <property type="molecule type" value="Genomic_DNA"/>
</dbReference>
<accession>A0A2K8P0D6</accession>
<evidence type="ECO:0000313" key="2">
    <source>
        <dbReference type="EMBL" id="ATZ18908.1"/>
    </source>
</evidence>
<dbReference type="SUPFAM" id="SSF103473">
    <property type="entry name" value="MFS general substrate transporter"/>
    <property type="match status" value="1"/>
</dbReference>
<keyword evidence="3" id="KW-1185">Reference proteome</keyword>
<dbReference type="KEGG" id="esx:ESOMN_v1c05260"/>
<protein>
    <submittedName>
        <fullName evidence="2">Uncharacterized protein</fullName>
    </submittedName>
</protein>
<name>A0A2K8P0D6_9MOLU</name>